<reference evidence="2 3" key="1">
    <citation type="journal article" date="2019" name="Nat. Ecol. Evol.">
        <title>Megaphylogeny resolves global patterns of mushroom evolution.</title>
        <authorList>
            <person name="Varga T."/>
            <person name="Krizsan K."/>
            <person name="Foldi C."/>
            <person name="Dima B."/>
            <person name="Sanchez-Garcia M."/>
            <person name="Sanchez-Ramirez S."/>
            <person name="Szollosi G.J."/>
            <person name="Szarkandi J.G."/>
            <person name="Papp V."/>
            <person name="Albert L."/>
            <person name="Andreopoulos W."/>
            <person name="Angelini C."/>
            <person name="Antonin V."/>
            <person name="Barry K.W."/>
            <person name="Bougher N.L."/>
            <person name="Buchanan P."/>
            <person name="Buyck B."/>
            <person name="Bense V."/>
            <person name="Catcheside P."/>
            <person name="Chovatia M."/>
            <person name="Cooper J."/>
            <person name="Damon W."/>
            <person name="Desjardin D."/>
            <person name="Finy P."/>
            <person name="Geml J."/>
            <person name="Haridas S."/>
            <person name="Hughes K."/>
            <person name="Justo A."/>
            <person name="Karasinski D."/>
            <person name="Kautmanova I."/>
            <person name="Kiss B."/>
            <person name="Kocsube S."/>
            <person name="Kotiranta H."/>
            <person name="LaButti K.M."/>
            <person name="Lechner B.E."/>
            <person name="Liimatainen K."/>
            <person name="Lipzen A."/>
            <person name="Lukacs Z."/>
            <person name="Mihaltcheva S."/>
            <person name="Morgado L.N."/>
            <person name="Niskanen T."/>
            <person name="Noordeloos M.E."/>
            <person name="Ohm R.A."/>
            <person name="Ortiz-Santana B."/>
            <person name="Ovrebo C."/>
            <person name="Racz N."/>
            <person name="Riley R."/>
            <person name="Savchenko A."/>
            <person name="Shiryaev A."/>
            <person name="Soop K."/>
            <person name="Spirin V."/>
            <person name="Szebenyi C."/>
            <person name="Tomsovsky M."/>
            <person name="Tulloss R.E."/>
            <person name="Uehling J."/>
            <person name="Grigoriev I.V."/>
            <person name="Vagvolgyi C."/>
            <person name="Papp T."/>
            <person name="Martin F.M."/>
            <person name="Miettinen O."/>
            <person name="Hibbett D.S."/>
            <person name="Nagy L.G."/>
        </authorList>
    </citation>
    <scope>NUCLEOTIDE SEQUENCE [LARGE SCALE GENOMIC DNA]</scope>
    <source>
        <strain evidence="2 3">CBS 166.37</strain>
    </source>
</reference>
<gene>
    <name evidence="2" type="ORF">BDQ12DRAFT_682039</name>
</gene>
<keyword evidence="1" id="KW-1133">Transmembrane helix</keyword>
<keyword evidence="3" id="KW-1185">Reference proteome</keyword>
<dbReference type="EMBL" id="ML213599">
    <property type="protein sequence ID" value="TFK39582.1"/>
    <property type="molecule type" value="Genomic_DNA"/>
</dbReference>
<proteinExistence type="predicted"/>
<evidence type="ECO:0000256" key="1">
    <source>
        <dbReference type="SAM" id="Phobius"/>
    </source>
</evidence>
<name>A0A5C3M322_9AGAR</name>
<keyword evidence="1" id="KW-0812">Transmembrane</keyword>
<evidence type="ECO:0000313" key="3">
    <source>
        <dbReference type="Proteomes" id="UP000308652"/>
    </source>
</evidence>
<sequence>MPPRSRLLRRQDSMLQTFISLHEFHSVIYQLAFIVDSFIRPSLVPATLFIVFPTMQVLICVFHFLA</sequence>
<keyword evidence="1" id="KW-0472">Membrane</keyword>
<dbReference type="AlphaFoldDB" id="A0A5C3M322"/>
<dbReference type="Proteomes" id="UP000308652">
    <property type="component" value="Unassembled WGS sequence"/>
</dbReference>
<accession>A0A5C3M322</accession>
<evidence type="ECO:0000313" key="2">
    <source>
        <dbReference type="EMBL" id="TFK39582.1"/>
    </source>
</evidence>
<feature type="transmembrane region" description="Helical" evidence="1">
    <location>
        <begin position="45"/>
        <end position="65"/>
    </location>
</feature>
<protein>
    <submittedName>
        <fullName evidence="2">Uncharacterized protein</fullName>
    </submittedName>
</protein>
<organism evidence="2 3">
    <name type="scientific">Crucibulum laeve</name>
    <dbReference type="NCBI Taxonomy" id="68775"/>
    <lineage>
        <taxon>Eukaryota</taxon>
        <taxon>Fungi</taxon>
        <taxon>Dikarya</taxon>
        <taxon>Basidiomycota</taxon>
        <taxon>Agaricomycotina</taxon>
        <taxon>Agaricomycetes</taxon>
        <taxon>Agaricomycetidae</taxon>
        <taxon>Agaricales</taxon>
        <taxon>Agaricineae</taxon>
        <taxon>Nidulariaceae</taxon>
        <taxon>Crucibulum</taxon>
    </lineage>
</organism>